<protein>
    <submittedName>
        <fullName evidence="1">Uncharacterized protein</fullName>
    </submittedName>
</protein>
<comment type="caution">
    <text evidence="1">The sequence shown here is derived from an EMBL/GenBank/DDBJ whole genome shotgun (WGS) entry which is preliminary data.</text>
</comment>
<keyword evidence="2" id="KW-1185">Reference proteome</keyword>
<name>A0ABX5KHC9_9BURK</name>
<accession>A0ABX5KHC9</accession>
<reference evidence="1 2" key="1">
    <citation type="submission" date="2018-05" db="EMBL/GenBank/DDBJ databases">
        <title>Genomic Encyclopedia of Type Strains, Phase IV (KMG-V): Genome sequencing to study the core and pangenomes of soil and plant-associated prokaryotes.</title>
        <authorList>
            <person name="Whitman W."/>
        </authorList>
    </citation>
    <scope>NUCLEOTIDE SEQUENCE [LARGE SCALE GENOMIC DNA]</scope>
    <source>
        <strain evidence="1 2">SCZa-39</strain>
    </source>
</reference>
<evidence type="ECO:0000313" key="2">
    <source>
        <dbReference type="Proteomes" id="UP000245712"/>
    </source>
</evidence>
<evidence type="ECO:0000313" key="1">
    <source>
        <dbReference type="EMBL" id="PVX77167.1"/>
    </source>
</evidence>
<organism evidence="1 2">
    <name type="scientific">Paraburkholderia unamae</name>
    <dbReference type="NCBI Taxonomy" id="219649"/>
    <lineage>
        <taxon>Bacteria</taxon>
        <taxon>Pseudomonadati</taxon>
        <taxon>Pseudomonadota</taxon>
        <taxon>Betaproteobacteria</taxon>
        <taxon>Burkholderiales</taxon>
        <taxon>Burkholderiaceae</taxon>
        <taxon>Paraburkholderia</taxon>
    </lineage>
</organism>
<dbReference type="RefSeq" id="WP_116613104.1">
    <property type="nucleotide sequence ID" value="NZ_QEOB01000015.1"/>
</dbReference>
<gene>
    <name evidence="1" type="ORF">C7402_115226</name>
</gene>
<sequence>MILGIADFAPDLPPNNSRGASANIVNLFPKTSESWGPVGTLAPFSSNGLDSQCLGASVAIDTGANNYLFTGSADKLYELAPGNTGFTNVSKAGGYALASGERWNFTQYGQRVIGAGWGQNLQSFVLNSSTAFADLAAAAPQARYIWTIKDFVMVGNTFDGTNGAQPQRVQWCAIDDPTTWPVEGSVQEAQLLSGSQIIPGDQGWLMGGVGNLGNADGAVFFERAIWRVVFQGSPTIFGFYPAEGVKGTPCPKSIVHLGALAYYVGEDGFYAFDGSASRPIGVDRVDQTFWKNVNTSYLANVVGDYDPANRLVMWLYPSNSSSSGVPDSLLVYNWALDKWGFAQVNAEYIFRAITQGYSLESLNSTGYTLDSLPFSLDSRVWTGGQVLMGAFDPSHKLNYFTGAPANAIADTVELEPFGKDGKRALVNSVRPLVDGAAPTVQMGTRQRLLDTPSFTAASSINSNGECPVRADGRYMRARVQLSGSFTHLQGVEIPEDSVKETGRR</sequence>
<dbReference type="Proteomes" id="UP000245712">
    <property type="component" value="Unassembled WGS sequence"/>
</dbReference>
<dbReference type="EMBL" id="QEOB01000015">
    <property type="protein sequence ID" value="PVX77167.1"/>
    <property type="molecule type" value="Genomic_DNA"/>
</dbReference>
<proteinExistence type="predicted"/>